<keyword evidence="3" id="KW-1185">Reference proteome</keyword>
<proteinExistence type="predicted"/>
<comment type="caution">
    <text evidence="2">The sequence shown here is derived from an EMBL/GenBank/DDBJ whole genome shotgun (WGS) entry which is preliminary data.</text>
</comment>
<dbReference type="AlphaFoldDB" id="A0A2S5RHB0"/>
<name>A0A2S5RHB0_9MOLU</name>
<dbReference type="EMBL" id="PHNF01000001">
    <property type="protein sequence ID" value="PPE06515.1"/>
    <property type="molecule type" value="Genomic_DNA"/>
</dbReference>
<organism evidence="2 3">
    <name type="scientific">Mesoplasma corruscae</name>
    <dbReference type="NCBI Taxonomy" id="216874"/>
    <lineage>
        <taxon>Bacteria</taxon>
        <taxon>Bacillati</taxon>
        <taxon>Mycoplasmatota</taxon>
        <taxon>Mollicutes</taxon>
        <taxon>Entomoplasmatales</taxon>
        <taxon>Entomoplasmataceae</taxon>
        <taxon>Mesoplasma</taxon>
    </lineage>
</organism>
<feature type="chain" id="PRO_5015480307" description="MOLPALP family lipoprotein" evidence="1">
    <location>
        <begin position="21"/>
        <end position="887"/>
    </location>
</feature>
<protein>
    <recommendedName>
        <fullName evidence="4">MOLPALP family lipoprotein</fullName>
    </recommendedName>
</protein>
<evidence type="ECO:0000313" key="2">
    <source>
        <dbReference type="EMBL" id="PPE06515.1"/>
    </source>
</evidence>
<reference evidence="2 3" key="1">
    <citation type="submission" date="2017-11" db="EMBL/GenBank/DDBJ databases">
        <title>Genome sequence of Mesoplasma corruscae ELCA-2 (ATCC 49579).</title>
        <authorList>
            <person name="Lo W.-S."/>
            <person name="Kuo C.-H."/>
        </authorList>
    </citation>
    <scope>NUCLEOTIDE SEQUENCE [LARGE SCALE GENOMIC DNA]</scope>
    <source>
        <strain evidence="2 3">ELCA-2</strain>
    </source>
</reference>
<dbReference type="OrthoDB" id="392021at2"/>
<feature type="signal peptide" evidence="1">
    <location>
        <begin position="1"/>
        <end position="20"/>
    </location>
</feature>
<accession>A0A2S5RHB0</accession>
<dbReference type="RefSeq" id="WP_104207727.1">
    <property type="nucleotide sequence ID" value="NZ_PHNF01000001.1"/>
</dbReference>
<dbReference type="Proteomes" id="UP000239785">
    <property type="component" value="Unassembled WGS sequence"/>
</dbReference>
<keyword evidence="1" id="KW-0732">Signal</keyword>
<sequence>MKKILVSISALSLSVAPVTGFLYVSKTQVTNQITKEIQQSIEETSLMFKQSILSRSAKMNAGVVSNVLDETKVSDLSSIKSDLNLKDYNKQNYDYINAEKYINKVNKTSGYVHSDEYFPKQTLYSIASDFTSSLKSSYNENGLTLDGTNNLLNKISYIGAVANALLSPSKLNDPLAKIASKLSFLKNLPTPPTYDDVVNKYGIETYGDMHNVILTQVANIILKLITKSDEVQLDYKAIMDKGYSSGLSKQEANKNALKTLYDTLYDASYKSFAKIDLTQFINTTDLGSINDNAPETILAAVLSENPNAKADMFTVTDIKKPFLRSWQATLQPTTKYINNITVKFDPENTIDITYPTTSEPQTEVPKTNDKKKLNIDIKSVIELAYLISWYISSFDKYENSAPIENFNLNLFDAQTKNMDIIAKQKAEKVSYDDVQDKSLKGLFSIFKSILVEDESHKSLRALKLLFQVDDDYSPSFDKLGLNFRLIPPSVDFSGVWTKKHYEAPDNVKNGFAIIFQPIVEGLVMSDTIKKEIQSIPIISLKLSGAGNALGALIASVLANNDNTDFFTKGLTEGFIMNILNLVPSVSKYIDPIVSSANAGAFKQMMTQIFFSNIKTEFIPKLQPMLDGFGITLPEGIPDINISELMNKKIGPTTIGSAIWLILPNVVPVYMTIKPFADTVNSIFNDSAIDKYNFYDQETGQIIPKEDVLTKILGYTEETTQPDYISDLSLVFGMMKFNGVGKTIGIRSKDDDYGKILYADKAWKFILGYNYDDQYFEDKSLLGNLNKVLQYKIVYILVNTVTTLLDDKVENNLSQIIYDKKKLVTLRANKSRFENKYVSYKTENNQNILEYNISYKISLGVYDNYRVVVTQNSVNKWSIENFSYIENE</sequence>
<evidence type="ECO:0000256" key="1">
    <source>
        <dbReference type="SAM" id="SignalP"/>
    </source>
</evidence>
<gene>
    <name evidence="2" type="ORF">MCORR_v1c01430</name>
</gene>
<evidence type="ECO:0008006" key="4">
    <source>
        <dbReference type="Google" id="ProtNLM"/>
    </source>
</evidence>
<evidence type="ECO:0000313" key="3">
    <source>
        <dbReference type="Proteomes" id="UP000239785"/>
    </source>
</evidence>